<evidence type="ECO:0000313" key="4">
    <source>
        <dbReference type="Proteomes" id="UP000028782"/>
    </source>
</evidence>
<sequence length="531" mass="55470">MLIRTALQETPMTELLANHVAGRWQTGSGPGSLLRDPVLGAELVRVDATGLDLGAAFAFARDTGGNALRALSYARRASLLADIAAVLQSRRDAYYEISTANSGTVRNDTAVDVDGGIYTLNQYARWGAALGDARHLGDGEAVALAKDGAFLSRHIQVPTRGVALFINAFNFPAWGLWEKAAPALLSGVPVIVKPATATAWLTQRMVKDVIDAGILPPGALSIVCGSAAGLLDQLQPMDVVSFTGSADTASTIRSHAAISRHSVRSNIEADSVNCAMLLPGHGPDSEAAALLAREVVREMTVKSGQKCTAIRRVLVPQALYDSLAQTISAQLAKISVGNPRNDAVRMGSLVSREQYDSVQQGLGRLLEHTTALHDGRRNALIDADPAIAACAQPVLLGTQDPDGSALVHDMEVFGPVATLLPYRDLAHGLALAHRGQGSLVCSIYGDDDQALAASATELAASHGRVHVVTPAVAKLHTGHGNVMPQSQHGGPGRAGGGCELGGLRALDFYHRKSAIQAAPQVLQALAETTGA</sequence>
<dbReference type="KEGG" id="ctes:O987_00470"/>
<dbReference type="InterPro" id="IPR015590">
    <property type="entry name" value="Aldehyde_DH_dom"/>
</dbReference>
<dbReference type="HOGENOM" id="CLU_025047_0_0_4"/>
<proteinExistence type="predicted"/>
<feature type="domain" description="Aldehyde dehydrogenase" evidence="2">
    <location>
        <begin position="36"/>
        <end position="474"/>
    </location>
</feature>
<evidence type="ECO:0000256" key="1">
    <source>
        <dbReference type="ARBA" id="ARBA00023002"/>
    </source>
</evidence>
<dbReference type="NCBIfam" id="NF008868">
    <property type="entry name" value="PRK11903.1"/>
    <property type="match status" value="1"/>
</dbReference>
<dbReference type="GO" id="GO:0016620">
    <property type="term" value="F:oxidoreductase activity, acting on the aldehyde or oxo group of donors, NAD or NADP as acceptor"/>
    <property type="evidence" value="ECO:0007669"/>
    <property type="project" value="InterPro"/>
</dbReference>
<dbReference type="Gene3D" id="3.40.309.10">
    <property type="entry name" value="Aldehyde Dehydrogenase, Chain A, domain 2"/>
    <property type="match status" value="1"/>
</dbReference>
<gene>
    <name evidence="3" type="ORF">O987_00470</name>
</gene>
<keyword evidence="1" id="KW-0560">Oxidoreductase</keyword>
<evidence type="ECO:0000259" key="2">
    <source>
        <dbReference type="Pfam" id="PF00171"/>
    </source>
</evidence>
<dbReference type="SUPFAM" id="SSF53720">
    <property type="entry name" value="ALDH-like"/>
    <property type="match status" value="1"/>
</dbReference>
<dbReference type="Gene3D" id="3.40.605.10">
    <property type="entry name" value="Aldehyde Dehydrogenase, Chain A, domain 1"/>
    <property type="match status" value="1"/>
</dbReference>
<dbReference type="EMBL" id="CP006704">
    <property type="protein sequence ID" value="AIJ44295.1"/>
    <property type="molecule type" value="Genomic_DNA"/>
</dbReference>
<name>A0A076PKY3_COMTE</name>
<reference evidence="3 4" key="1">
    <citation type="journal article" date="2014" name="Genome Announc.">
        <title>Complete Genome Sequence of Polychlorinated Biphenyl Degrader Comamonas testosteroni TK102 (NBRC 109938).</title>
        <authorList>
            <person name="Fukuda K."/>
            <person name="Hosoyama A."/>
            <person name="Tsuchikane K."/>
            <person name="Ohji S."/>
            <person name="Yamazoe A."/>
            <person name="Fujita N."/>
            <person name="Shintani M."/>
            <person name="Kimbara K."/>
        </authorList>
    </citation>
    <scope>NUCLEOTIDE SEQUENCE [LARGE SCALE GENOMIC DNA]</scope>
    <source>
        <strain evidence="3">TK102</strain>
    </source>
</reference>
<dbReference type="InterPro" id="IPR016163">
    <property type="entry name" value="Ald_DH_C"/>
</dbReference>
<dbReference type="InterPro" id="IPR016162">
    <property type="entry name" value="Ald_DH_N"/>
</dbReference>
<dbReference type="Proteomes" id="UP000028782">
    <property type="component" value="Chromosome"/>
</dbReference>
<accession>A0A076PKY3</accession>
<dbReference type="PANTHER" id="PTHR43111:SF1">
    <property type="entry name" value="ALDEHYDE DEHYDROGENASE B-RELATED"/>
    <property type="match status" value="1"/>
</dbReference>
<protein>
    <submittedName>
        <fullName evidence="3">Aldehyde dehydrogenase</fullName>
    </submittedName>
</protein>
<dbReference type="AlphaFoldDB" id="A0A076PKY3"/>
<dbReference type="InterPro" id="IPR016161">
    <property type="entry name" value="Ald_DH/histidinol_DH"/>
</dbReference>
<dbReference type="PANTHER" id="PTHR43111">
    <property type="entry name" value="ALDEHYDE DEHYDROGENASE B-RELATED"/>
    <property type="match status" value="1"/>
</dbReference>
<evidence type="ECO:0000313" key="3">
    <source>
        <dbReference type="EMBL" id="AIJ44295.1"/>
    </source>
</evidence>
<dbReference type="Pfam" id="PF00171">
    <property type="entry name" value="Aldedh"/>
    <property type="match status" value="1"/>
</dbReference>
<organism evidence="3 4">
    <name type="scientific">Comamonas testosteroni TK102</name>
    <dbReference type="NCBI Taxonomy" id="1392005"/>
    <lineage>
        <taxon>Bacteria</taxon>
        <taxon>Pseudomonadati</taxon>
        <taxon>Pseudomonadota</taxon>
        <taxon>Betaproteobacteria</taxon>
        <taxon>Burkholderiales</taxon>
        <taxon>Comamonadaceae</taxon>
        <taxon>Comamonas</taxon>
    </lineage>
</organism>